<dbReference type="Pfam" id="PF01807">
    <property type="entry name" value="Zn_ribbon_DnaG"/>
    <property type="match status" value="1"/>
</dbReference>
<reference evidence="14" key="1">
    <citation type="submission" date="2022-08" db="EMBL/GenBank/DDBJ databases">
        <authorList>
            <person name="Wang H."/>
        </authorList>
    </citation>
    <scope>NUCLEOTIDE SEQUENCE</scope>
    <source>
        <strain evidence="14">XJK33-1</strain>
    </source>
</reference>
<evidence type="ECO:0000256" key="8">
    <source>
        <dbReference type="ARBA" id="ARBA00022833"/>
    </source>
</evidence>
<evidence type="ECO:0000256" key="5">
    <source>
        <dbReference type="ARBA" id="ARBA00022705"/>
    </source>
</evidence>
<feature type="domain" description="Toprim" evidence="13">
    <location>
        <begin position="237"/>
        <end position="322"/>
    </location>
</feature>
<dbReference type="InterPro" id="IPR013264">
    <property type="entry name" value="DNAG_N"/>
</dbReference>
<keyword evidence="11 12" id="KW-0804">Transcription</keyword>
<dbReference type="InterPro" id="IPR006295">
    <property type="entry name" value="DNA_primase_DnaG"/>
</dbReference>
<dbReference type="HAMAP" id="MF_00974">
    <property type="entry name" value="DNA_primase_DnaG"/>
    <property type="match status" value="1"/>
</dbReference>
<dbReference type="Pfam" id="PF13155">
    <property type="entry name" value="Toprim_2"/>
    <property type="match status" value="1"/>
</dbReference>
<evidence type="ECO:0000256" key="4">
    <source>
        <dbReference type="ARBA" id="ARBA00022695"/>
    </source>
</evidence>
<evidence type="ECO:0000313" key="15">
    <source>
        <dbReference type="Proteomes" id="UP001176223"/>
    </source>
</evidence>
<comment type="function">
    <text evidence="12">RNA polymerase that catalyzes the synthesis of short RNA molecules used as primers for DNA polymerase during DNA replication.</text>
</comment>
<dbReference type="Pfam" id="PF08275">
    <property type="entry name" value="DNAG_N"/>
    <property type="match status" value="1"/>
</dbReference>
<dbReference type="NCBIfam" id="TIGR01391">
    <property type="entry name" value="dnaG"/>
    <property type="match status" value="1"/>
</dbReference>
<proteinExistence type="inferred from homology"/>
<dbReference type="Gene3D" id="3.40.1360.10">
    <property type="match status" value="1"/>
</dbReference>
<dbReference type="PROSITE" id="PS50880">
    <property type="entry name" value="TOPRIM"/>
    <property type="match status" value="1"/>
</dbReference>
<evidence type="ECO:0000256" key="1">
    <source>
        <dbReference type="ARBA" id="ARBA00022478"/>
    </source>
</evidence>
<dbReference type="SUPFAM" id="SSF57783">
    <property type="entry name" value="Zinc beta-ribbon"/>
    <property type="match status" value="1"/>
</dbReference>
<dbReference type="InterPro" id="IPR006171">
    <property type="entry name" value="TOPRIM_dom"/>
</dbReference>
<dbReference type="InterPro" id="IPR050219">
    <property type="entry name" value="DnaG_primase"/>
</dbReference>
<accession>A0ABT7I2R6</accession>
<evidence type="ECO:0000256" key="7">
    <source>
        <dbReference type="ARBA" id="ARBA00022771"/>
    </source>
</evidence>
<protein>
    <recommendedName>
        <fullName evidence="12">DNA primase</fullName>
        <ecNumber evidence="12">2.7.7.101</ecNumber>
    </recommendedName>
</protein>
<keyword evidence="10 12" id="KW-0238">DNA-binding</keyword>
<keyword evidence="9" id="KW-0460">Magnesium</keyword>
<evidence type="ECO:0000256" key="11">
    <source>
        <dbReference type="ARBA" id="ARBA00023163"/>
    </source>
</evidence>
<feature type="zinc finger region" description="CHC2-type" evidence="12">
    <location>
        <begin position="33"/>
        <end position="57"/>
    </location>
</feature>
<reference evidence="14" key="2">
    <citation type="journal article" date="2023" name="Microorganisms">
        <title>Isolation and Genomic Characteristics of Cat-Borne Campylobacter felis sp. nov. and Sheep-Borne Campylobacter ovis sp. nov.</title>
        <authorList>
            <person name="Wang H."/>
            <person name="Li Y."/>
            <person name="Gu Y."/>
            <person name="Zhou G."/>
            <person name="Chen X."/>
            <person name="Zhang X."/>
            <person name="Shao Z."/>
            <person name="Zhang J."/>
            <person name="Zhang M."/>
        </authorList>
    </citation>
    <scope>NUCLEOTIDE SEQUENCE</scope>
    <source>
        <strain evidence="14">XJK33-1</strain>
    </source>
</reference>
<sequence>MDLQEFKSRIDIVRIIENYLILRKEGAFYKANCPFHAEKTASFIININKGYWHCFGCGKGGDAIKFLQDYKNLSFAEAVAEVAKLENIELNFNSTQKEEFGFLKELNEYFKNNFNEECLAFCKKRGLDESDIGEFELGYTGDLENLLRFLKAKNYINIAKKLGYIKENQKGFYSLFVGRLSFVIKDSFGRVRGFSTRELKAGGKLGKYVNSLNSELFNKSFLLYGFDKAKDYARLFKKLYLCEGFFDAIALQKAGFKSAVACLGTAFTHSHLSLIKRLNVENLELVFVPDKDKAGYEAVNKALWLCFENEFFNLKVALCKKNVKDVGEFMQKYDIKSLDLHTYEGLEFYIKFAMQKAQNSEAKHALFIKLKKMIESVSNFYLKKELFSKAASYLNIDESEFLKAKKTFKNDMENQRQILQIIKSALNDEDFKERLIYYAGEFLDRAFFNDEGKKRELLADESVEIYAKERQNEALKAFVLSNLYKQKESEREPLRLKELASKIAQIKSEV</sequence>
<comment type="subunit">
    <text evidence="12">Monomer. Interacts with DnaB.</text>
</comment>
<evidence type="ECO:0000256" key="9">
    <source>
        <dbReference type="ARBA" id="ARBA00022842"/>
    </source>
</evidence>
<comment type="caution">
    <text evidence="14">The sequence shown here is derived from an EMBL/GenBank/DDBJ whole genome shotgun (WGS) entry which is preliminary data.</text>
</comment>
<dbReference type="Proteomes" id="UP001176223">
    <property type="component" value="Unassembled WGS sequence"/>
</dbReference>
<keyword evidence="8 12" id="KW-0862">Zinc</keyword>
<comment type="domain">
    <text evidence="12">Contains an N-terminal zinc-binding domain, a central core domain that contains the primase activity, and a C-terminal DnaB-binding domain.</text>
</comment>
<dbReference type="SMART" id="SM00400">
    <property type="entry name" value="ZnF_CHCC"/>
    <property type="match status" value="1"/>
</dbReference>
<dbReference type="InterPro" id="IPR037068">
    <property type="entry name" value="DNA_primase_core_N_sf"/>
</dbReference>
<name>A0ABT7I2R6_9BACT</name>
<dbReference type="InterPro" id="IPR030846">
    <property type="entry name" value="DnaG_bac"/>
</dbReference>
<evidence type="ECO:0000256" key="6">
    <source>
        <dbReference type="ARBA" id="ARBA00022723"/>
    </source>
</evidence>
<comment type="similarity">
    <text evidence="12">Belongs to the DnaG primase family.</text>
</comment>
<dbReference type="EMBL" id="JANURU010000003">
    <property type="protein sequence ID" value="MDL0146523.1"/>
    <property type="molecule type" value="Genomic_DNA"/>
</dbReference>
<dbReference type="InterPro" id="IPR034151">
    <property type="entry name" value="TOPRIM_DnaG_bac"/>
</dbReference>
<dbReference type="InterPro" id="IPR002694">
    <property type="entry name" value="Znf_CHC2"/>
</dbReference>
<dbReference type="PANTHER" id="PTHR30313:SF2">
    <property type="entry name" value="DNA PRIMASE"/>
    <property type="match status" value="1"/>
</dbReference>
<evidence type="ECO:0000313" key="14">
    <source>
        <dbReference type="EMBL" id="MDL0146523.1"/>
    </source>
</evidence>
<dbReference type="SUPFAM" id="SSF56731">
    <property type="entry name" value="DNA primase core"/>
    <property type="match status" value="1"/>
</dbReference>
<keyword evidence="1 12" id="KW-0240">DNA-directed RNA polymerase</keyword>
<evidence type="ECO:0000256" key="12">
    <source>
        <dbReference type="HAMAP-Rule" id="MF_00974"/>
    </source>
</evidence>
<dbReference type="CDD" id="cd03364">
    <property type="entry name" value="TOPRIM_DnaG_primases"/>
    <property type="match status" value="1"/>
</dbReference>
<keyword evidence="4 12" id="KW-0548">Nucleotidyltransferase</keyword>
<keyword evidence="7 12" id="KW-0863">Zinc-finger</keyword>
<evidence type="ECO:0000259" key="13">
    <source>
        <dbReference type="PROSITE" id="PS50880"/>
    </source>
</evidence>
<gene>
    <name evidence="12 14" type="primary">dnaG</name>
    <name evidence="14" type="ORF">NYG95_02545</name>
</gene>
<dbReference type="EC" id="2.7.7.101" evidence="12"/>
<comment type="catalytic activity">
    <reaction evidence="12">
        <text>ssDNA + n NTP = ssDNA/pppN(pN)n-1 hybrid + (n-1) diphosphate.</text>
        <dbReference type="EC" id="2.7.7.101"/>
    </reaction>
</comment>
<dbReference type="Gene3D" id="3.90.980.10">
    <property type="entry name" value="DNA primase, catalytic core, N-terminal domain"/>
    <property type="match status" value="1"/>
</dbReference>
<keyword evidence="3 12" id="KW-0808">Transferase</keyword>
<keyword evidence="15" id="KW-1185">Reference proteome</keyword>
<evidence type="ECO:0000256" key="10">
    <source>
        <dbReference type="ARBA" id="ARBA00023125"/>
    </source>
</evidence>
<dbReference type="RefSeq" id="WP_289773996.1">
    <property type="nucleotide sequence ID" value="NZ_JANURU010000003.1"/>
</dbReference>
<dbReference type="SMART" id="SM00493">
    <property type="entry name" value="TOPRIM"/>
    <property type="match status" value="1"/>
</dbReference>
<keyword evidence="2 12" id="KW-0639">Primosome</keyword>
<comment type="cofactor">
    <cofactor evidence="12">
        <name>Zn(2+)</name>
        <dbReference type="ChEBI" id="CHEBI:29105"/>
    </cofactor>
    <text evidence="12">Binds 1 zinc ion per monomer.</text>
</comment>
<dbReference type="Gene3D" id="3.90.580.10">
    <property type="entry name" value="Zinc finger, CHC2-type domain"/>
    <property type="match status" value="1"/>
</dbReference>
<organism evidence="14 15">
    <name type="scientific">Campylobacter felis</name>
    <dbReference type="NCBI Taxonomy" id="2974565"/>
    <lineage>
        <taxon>Bacteria</taxon>
        <taxon>Pseudomonadati</taxon>
        <taxon>Campylobacterota</taxon>
        <taxon>Epsilonproteobacteria</taxon>
        <taxon>Campylobacterales</taxon>
        <taxon>Campylobacteraceae</taxon>
        <taxon>Campylobacter</taxon>
    </lineage>
</organism>
<dbReference type="InterPro" id="IPR036977">
    <property type="entry name" value="DNA_primase_Znf_CHC2"/>
</dbReference>
<dbReference type="PANTHER" id="PTHR30313">
    <property type="entry name" value="DNA PRIMASE"/>
    <property type="match status" value="1"/>
</dbReference>
<keyword evidence="5 12" id="KW-0235">DNA replication</keyword>
<evidence type="ECO:0000256" key="3">
    <source>
        <dbReference type="ARBA" id="ARBA00022679"/>
    </source>
</evidence>
<keyword evidence="6 12" id="KW-0479">Metal-binding</keyword>
<evidence type="ECO:0000256" key="2">
    <source>
        <dbReference type="ARBA" id="ARBA00022515"/>
    </source>
</evidence>